<dbReference type="InterPro" id="IPR036942">
    <property type="entry name" value="Beta-barrel_TonB_sf"/>
</dbReference>
<feature type="chain" id="PRO_5020942551" evidence="10">
    <location>
        <begin position="23"/>
        <end position="1051"/>
    </location>
</feature>
<feature type="domain" description="TonB-dependent receptor plug" evidence="12">
    <location>
        <begin position="118"/>
        <end position="234"/>
    </location>
</feature>
<keyword evidence="3 8" id="KW-1134">Transmembrane beta strand</keyword>
<evidence type="ECO:0000256" key="8">
    <source>
        <dbReference type="PROSITE-ProRule" id="PRU01360"/>
    </source>
</evidence>
<name>A0A4Q5LUP7_9BACT</name>
<dbReference type="AlphaFoldDB" id="A0A4Q5LUP7"/>
<dbReference type="NCBIfam" id="TIGR04057">
    <property type="entry name" value="SusC_RagA_signa"/>
    <property type="match status" value="1"/>
</dbReference>
<sequence length="1051" mass="113827">MRKQSLLLFMLGILFTAWQATAQERTVSGKVTASEDGSPLPGVSVTVKGTKQGTQTDASGIYKVNVSGNATLIFSFIGTISQEVPVGTRTIVDVQLVADNKQLSEVVVVGYGTQKRTEFTGAASTVKATQIAERPVQSFAQGLTGQAAGVNITQPNGLLNNPPVIRVRGLSSLSLSSFPLVVIDGIPITTGDVSGNASTNNPLGDINPADIESIDVLKDAASAAIYGSRAAAGVLLITTKRGKSGSAKVSIDSWAGVSNAVRLPDVLNAQQYMDHKNMAIANALSINPNAIAPSQRNDQNKSFLPNYDANGNLIDTDWYKEVYRTGFSQNHNLTVQGGTEKTSYYFSAGFSDQNGFLEANSFQRRSGRLNLDHQATKWLKLSANINFTNSMNKSPNSGSYTGGAFATSGLGRIAVAQVPNLPPYNEDGTYNLENNTVGRKNNLLPAQFPNAAALRDLDKNTSETNRIISNLAAEVKLYEGLTFKTTYSWDFRNTENIRFWNPYNGDGWSALGDAYNQTNRADNWNWINTLQYMKTFGEKHNISLVAGSDVQKRRTTSWGAQRQGLADFFFTDFQGNFGTNLAAGNNISQVAYEAYLGSVSYNFANKYFISGNYRRDGNSALSAENRWGDFGGVSAGWTVSEEEFFKSMGLGNKISSLRLKASWGKVGNGNLNNAYGSFSTFSSGLHGSAATLSFNQAGNKDLKWETSEQTNIGLDLSFLNDRVTFEANWYNKNINNMILDVPQAPSKGIPGNSILANVGSMYNRGWEFAITAVPVNKGGFTWSTNLNFSTNKNMVTALVDDNTPILTNTSGLEATSITKVGYSAAQVYGVITRGVNPANGRRIFVTRDGKEVQYLHLGGPNAWTFLDGTPTTSPSAQQQILGGTIPTWYGGFNNNFKYKGFDLAVNFTFSGGNYIYNGSKAGLRDQRVWNNSVDVLNSWKNTGDITDVPRAVYGDNVSNGSSFLISENLEKGDFLRLQTATLGYRIPSTFGKTGITSLRIYVQVNNAFLLTKYTGVDPEISTNGDSNLASGIERNSIPQGRQFTAGLNLSF</sequence>
<dbReference type="InterPro" id="IPR012910">
    <property type="entry name" value="Plug_dom"/>
</dbReference>
<reference evidence="13 14" key="1">
    <citation type="submission" date="2019-02" db="EMBL/GenBank/DDBJ databases">
        <title>Bacterial novel species Emticicia sp. 17J42-9 isolated from soil.</title>
        <authorList>
            <person name="Jung H.-Y."/>
        </authorList>
    </citation>
    <scope>NUCLEOTIDE SEQUENCE [LARGE SCALE GENOMIC DNA]</scope>
    <source>
        <strain evidence="13 14">17J42-9</strain>
    </source>
</reference>
<dbReference type="InterPro" id="IPR039426">
    <property type="entry name" value="TonB-dep_rcpt-like"/>
</dbReference>
<dbReference type="SUPFAM" id="SSF56935">
    <property type="entry name" value="Porins"/>
    <property type="match status" value="1"/>
</dbReference>
<keyword evidence="7 8" id="KW-0998">Cell outer membrane</keyword>
<feature type="signal peptide" evidence="10">
    <location>
        <begin position="1"/>
        <end position="22"/>
    </location>
</feature>
<evidence type="ECO:0000313" key="13">
    <source>
        <dbReference type="EMBL" id="RYU93352.1"/>
    </source>
</evidence>
<feature type="domain" description="TonB-dependent receptor-like beta-barrel" evidence="11">
    <location>
        <begin position="428"/>
        <end position="1006"/>
    </location>
</feature>
<comment type="similarity">
    <text evidence="8 9">Belongs to the TonB-dependent receptor family.</text>
</comment>
<dbReference type="Pfam" id="PF07715">
    <property type="entry name" value="Plug"/>
    <property type="match status" value="1"/>
</dbReference>
<dbReference type="SUPFAM" id="SSF49464">
    <property type="entry name" value="Carboxypeptidase regulatory domain-like"/>
    <property type="match status" value="1"/>
</dbReference>
<dbReference type="Pfam" id="PF00593">
    <property type="entry name" value="TonB_dep_Rec_b-barrel"/>
    <property type="match status" value="1"/>
</dbReference>
<keyword evidence="10" id="KW-0732">Signal</keyword>
<comment type="caution">
    <text evidence="13">The sequence shown here is derived from an EMBL/GenBank/DDBJ whole genome shotgun (WGS) entry which is preliminary data.</text>
</comment>
<evidence type="ECO:0000256" key="2">
    <source>
        <dbReference type="ARBA" id="ARBA00022448"/>
    </source>
</evidence>
<evidence type="ECO:0000256" key="3">
    <source>
        <dbReference type="ARBA" id="ARBA00022452"/>
    </source>
</evidence>
<evidence type="ECO:0000256" key="7">
    <source>
        <dbReference type="ARBA" id="ARBA00023237"/>
    </source>
</evidence>
<dbReference type="Gene3D" id="2.60.40.1120">
    <property type="entry name" value="Carboxypeptidase-like, regulatory domain"/>
    <property type="match status" value="1"/>
</dbReference>
<dbReference type="InterPro" id="IPR008969">
    <property type="entry name" value="CarboxyPept-like_regulatory"/>
</dbReference>
<keyword evidence="6 8" id="KW-0472">Membrane</keyword>
<comment type="subcellular location">
    <subcellularLocation>
        <location evidence="1 8">Cell outer membrane</location>
        <topology evidence="1 8">Multi-pass membrane protein</topology>
    </subcellularLocation>
</comment>
<keyword evidence="4 8" id="KW-0812">Transmembrane</keyword>
<evidence type="ECO:0000256" key="5">
    <source>
        <dbReference type="ARBA" id="ARBA00023077"/>
    </source>
</evidence>
<accession>A0A4Q5LUP7</accession>
<dbReference type="InterPro" id="IPR023997">
    <property type="entry name" value="TonB-dep_OMP_SusC/RagA_CS"/>
</dbReference>
<dbReference type="Proteomes" id="UP000293162">
    <property type="component" value="Unassembled WGS sequence"/>
</dbReference>
<dbReference type="Gene3D" id="2.40.170.20">
    <property type="entry name" value="TonB-dependent receptor, beta-barrel domain"/>
    <property type="match status" value="1"/>
</dbReference>
<dbReference type="InterPro" id="IPR000531">
    <property type="entry name" value="Beta-barrel_TonB"/>
</dbReference>
<dbReference type="InterPro" id="IPR023996">
    <property type="entry name" value="TonB-dep_OMP_SusC/RagA"/>
</dbReference>
<evidence type="ECO:0000256" key="6">
    <source>
        <dbReference type="ARBA" id="ARBA00023136"/>
    </source>
</evidence>
<dbReference type="Gene3D" id="2.170.130.10">
    <property type="entry name" value="TonB-dependent receptor, plug domain"/>
    <property type="match status" value="1"/>
</dbReference>
<evidence type="ECO:0000256" key="10">
    <source>
        <dbReference type="SAM" id="SignalP"/>
    </source>
</evidence>
<evidence type="ECO:0000259" key="11">
    <source>
        <dbReference type="Pfam" id="PF00593"/>
    </source>
</evidence>
<dbReference type="Pfam" id="PF13715">
    <property type="entry name" value="CarbopepD_reg_2"/>
    <property type="match status" value="1"/>
</dbReference>
<evidence type="ECO:0000313" key="14">
    <source>
        <dbReference type="Proteomes" id="UP000293162"/>
    </source>
</evidence>
<evidence type="ECO:0000256" key="1">
    <source>
        <dbReference type="ARBA" id="ARBA00004571"/>
    </source>
</evidence>
<organism evidence="13 14">
    <name type="scientific">Emticicia agri</name>
    <dbReference type="NCBI Taxonomy" id="2492393"/>
    <lineage>
        <taxon>Bacteria</taxon>
        <taxon>Pseudomonadati</taxon>
        <taxon>Bacteroidota</taxon>
        <taxon>Cytophagia</taxon>
        <taxon>Cytophagales</taxon>
        <taxon>Leadbetterellaceae</taxon>
        <taxon>Emticicia</taxon>
    </lineage>
</organism>
<protein>
    <submittedName>
        <fullName evidence="13">TonB-dependent receptor</fullName>
    </submittedName>
</protein>
<dbReference type="RefSeq" id="WP_130023509.1">
    <property type="nucleotide sequence ID" value="NZ_SEWF01000047.1"/>
</dbReference>
<evidence type="ECO:0000259" key="12">
    <source>
        <dbReference type="Pfam" id="PF07715"/>
    </source>
</evidence>
<keyword evidence="14" id="KW-1185">Reference proteome</keyword>
<dbReference type="NCBIfam" id="TIGR04056">
    <property type="entry name" value="OMP_RagA_SusC"/>
    <property type="match status" value="1"/>
</dbReference>
<keyword evidence="13" id="KW-0675">Receptor</keyword>
<proteinExistence type="inferred from homology"/>
<dbReference type="GO" id="GO:0009279">
    <property type="term" value="C:cell outer membrane"/>
    <property type="evidence" value="ECO:0007669"/>
    <property type="project" value="UniProtKB-SubCell"/>
</dbReference>
<keyword evidence="2 8" id="KW-0813">Transport</keyword>
<keyword evidence="5 9" id="KW-0798">TonB box</keyword>
<dbReference type="OrthoDB" id="9768177at2"/>
<evidence type="ECO:0000256" key="4">
    <source>
        <dbReference type="ARBA" id="ARBA00022692"/>
    </source>
</evidence>
<dbReference type="PROSITE" id="PS52016">
    <property type="entry name" value="TONB_DEPENDENT_REC_3"/>
    <property type="match status" value="1"/>
</dbReference>
<evidence type="ECO:0000256" key="9">
    <source>
        <dbReference type="RuleBase" id="RU003357"/>
    </source>
</evidence>
<gene>
    <name evidence="13" type="ORF">EWM59_22505</name>
</gene>
<dbReference type="InterPro" id="IPR037066">
    <property type="entry name" value="Plug_dom_sf"/>
</dbReference>
<dbReference type="EMBL" id="SEWF01000047">
    <property type="protein sequence ID" value="RYU93352.1"/>
    <property type="molecule type" value="Genomic_DNA"/>
</dbReference>